<dbReference type="STRING" id="1307839.L21SP5_02031"/>
<evidence type="ECO:0000256" key="2">
    <source>
        <dbReference type="ARBA" id="ARBA00022722"/>
    </source>
</evidence>
<evidence type="ECO:0000313" key="6">
    <source>
        <dbReference type="EMBL" id="ALO15670.1"/>
    </source>
</evidence>
<protein>
    <submittedName>
        <fullName evidence="6">Extracellular ribonuclease</fullName>
        <ecNumber evidence="6">3.1.-.-</ecNumber>
    </submittedName>
</protein>
<proteinExistence type="inferred from homology"/>
<dbReference type="InterPro" id="IPR007346">
    <property type="entry name" value="Endonuclease-I"/>
</dbReference>
<comment type="similarity">
    <text evidence="1">Belongs to the EndA/NucM nuclease family.</text>
</comment>
<organism evidence="6 7">
    <name type="scientific">Salinivirga cyanobacteriivorans</name>
    <dbReference type="NCBI Taxonomy" id="1307839"/>
    <lineage>
        <taxon>Bacteria</taxon>
        <taxon>Pseudomonadati</taxon>
        <taxon>Bacteroidota</taxon>
        <taxon>Bacteroidia</taxon>
        <taxon>Bacteroidales</taxon>
        <taxon>Salinivirgaceae</taxon>
        <taxon>Salinivirga</taxon>
    </lineage>
</organism>
<dbReference type="SUPFAM" id="SSF54060">
    <property type="entry name" value="His-Me finger endonucleases"/>
    <property type="match status" value="1"/>
</dbReference>
<dbReference type="GO" id="GO:0016787">
    <property type="term" value="F:hydrolase activity"/>
    <property type="evidence" value="ECO:0007669"/>
    <property type="project" value="UniProtKB-KW"/>
</dbReference>
<evidence type="ECO:0000256" key="1">
    <source>
        <dbReference type="ARBA" id="ARBA00006429"/>
    </source>
</evidence>
<feature type="domain" description="Secretion system C-terminal sorting" evidence="5">
    <location>
        <begin position="376"/>
        <end position="446"/>
    </location>
</feature>
<dbReference type="RefSeq" id="WP_057953108.1">
    <property type="nucleotide sequence ID" value="NZ_CP013118.1"/>
</dbReference>
<name>A0A0S2I061_9BACT</name>
<keyword evidence="3 6" id="KW-0378">Hydrolase</keyword>
<feature type="chain" id="PRO_5006599327" evidence="4">
    <location>
        <begin position="21"/>
        <end position="448"/>
    </location>
</feature>
<dbReference type="OrthoDB" id="9770276at2"/>
<keyword evidence="2" id="KW-0540">Nuclease</keyword>
<accession>A0A0S2I061</accession>
<dbReference type="InterPro" id="IPR044925">
    <property type="entry name" value="His-Me_finger_sf"/>
</dbReference>
<dbReference type="Proteomes" id="UP000064893">
    <property type="component" value="Chromosome"/>
</dbReference>
<dbReference type="AlphaFoldDB" id="A0A0S2I061"/>
<dbReference type="NCBIfam" id="TIGR04183">
    <property type="entry name" value="Por_Secre_tail"/>
    <property type="match status" value="1"/>
</dbReference>
<feature type="signal peptide" evidence="4">
    <location>
        <begin position="1"/>
        <end position="20"/>
    </location>
</feature>
<dbReference type="EC" id="3.1.-.-" evidence="6"/>
<sequence length="448" mass="50500" precursor="true">MNYRKLLVLVLFLSTIQLSAQVPSGYYDNAQGLNGTELRQALHDIIDNHNTQSYSALWTHFQETDRKDNNKVWDMYSDVPGGTPPYEFAFVSDQCGSYQAEGDCYNREHSWPKSWFNEDYPMYTDMFHVVPSDGYVNGQRGNHPYGETNDAFWISQNGSKVGTSSFSTMSGTVFEPIDAYKGDFARNYMYMITRYYNEDTDWYTNDLVNGANFTSVGIALMLKWHEEDPVSQKEIDRNDAIYQIQGNRNPFIDHPEYANAVWGAVNTPPYFINQLTDTTLAEGETLELDIYFNDNDPESVSIEWNCLFCSADFISLTNVADGHTRLTAAPVSGDAGSYSVAIIANDGVNDTPNYLFDLVVEQGNAIPEIDDHIEIAPNPTSNTFVIKDIATHSEAEKVVVYNVAGQIVDSFILNQNSGVEFGSRYQQGTYIVKIISSSYTFTQKLVKQ</sequence>
<dbReference type="Pfam" id="PF18962">
    <property type="entry name" value="Por_Secre_tail"/>
    <property type="match status" value="1"/>
</dbReference>
<dbReference type="PANTHER" id="PTHR33607:SF2">
    <property type="entry name" value="ENDONUCLEASE-1"/>
    <property type="match status" value="1"/>
</dbReference>
<dbReference type="GO" id="GO:0004518">
    <property type="term" value="F:nuclease activity"/>
    <property type="evidence" value="ECO:0007669"/>
    <property type="project" value="UniProtKB-KW"/>
</dbReference>
<keyword evidence="7" id="KW-1185">Reference proteome</keyword>
<dbReference type="PANTHER" id="PTHR33607">
    <property type="entry name" value="ENDONUCLEASE-1"/>
    <property type="match status" value="1"/>
</dbReference>
<dbReference type="PATRIC" id="fig|1307839.3.peg.2146"/>
<dbReference type="EMBL" id="CP013118">
    <property type="protein sequence ID" value="ALO15670.1"/>
    <property type="molecule type" value="Genomic_DNA"/>
</dbReference>
<evidence type="ECO:0000259" key="5">
    <source>
        <dbReference type="Pfam" id="PF18962"/>
    </source>
</evidence>
<gene>
    <name evidence="6" type="primary">bsn_2</name>
    <name evidence="6" type="ORF">L21SP5_02031</name>
</gene>
<keyword evidence="4" id="KW-0732">Signal</keyword>
<evidence type="ECO:0000256" key="4">
    <source>
        <dbReference type="SAM" id="SignalP"/>
    </source>
</evidence>
<dbReference type="InterPro" id="IPR026444">
    <property type="entry name" value="Secre_tail"/>
</dbReference>
<dbReference type="KEGG" id="blq:L21SP5_02031"/>
<reference evidence="6 7" key="1">
    <citation type="submission" date="2015-11" db="EMBL/GenBank/DDBJ databases">
        <title>Description and complete genome sequence of a novel strain predominating in hypersaline microbial mats and representing a new family of the Bacteriodetes phylum.</title>
        <authorList>
            <person name="Spring S."/>
            <person name="Bunk B."/>
            <person name="Sproer C."/>
            <person name="Klenk H.-P."/>
        </authorList>
    </citation>
    <scope>NUCLEOTIDE SEQUENCE [LARGE SCALE GENOMIC DNA]</scope>
    <source>
        <strain evidence="6 7">L21-Spi-D4</strain>
    </source>
</reference>
<dbReference type="Pfam" id="PF04231">
    <property type="entry name" value="Endonuclease_1"/>
    <property type="match status" value="1"/>
</dbReference>
<evidence type="ECO:0000313" key="7">
    <source>
        <dbReference type="Proteomes" id="UP000064893"/>
    </source>
</evidence>
<evidence type="ECO:0000256" key="3">
    <source>
        <dbReference type="ARBA" id="ARBA00022801"/>
    </source>
</evidence>